<sequence length="1485" mass="175547">MNIQNFQEFFPNDYIHLLLAAFSAEETGTKGGQCPLKISDDVKFKQETEIYKFMKQEKEVDMNEHLKFWKISEIFDNSKSGYLGLLLENKEKRQLVLSHRSTNFKLSFCSNLFKQSGVQCDIMSVVIGVFSTHQAQAYQATQQAVQKARDLKYSLSFCGHSLGAWLAELSVYYCHQLFNPPFPNVKAVTFDGPGSFEMMQQMDQQTIKGQSQLFYPEQFDIVFYLSAPNMVNCMNSHIGIGYRLQQENFASIQLPKCINKVTGMLQTYVDSLETMIGHQLKCIIPMFDHQTGKPKLEHYSRIIKWPSIKYKNYSQQSKIHLDTILLMIYPIGLKILLVKIMTKYFVNMSNYVTSCSVFVGLIEYFRGNINFDQFNKIHEILNKTNQYQPKVKNQEEFDLQIKGGYYMNNPNEYERNTCNPKLIDHIDEHLINIKINTQRIDNSSQERFLIMHYNQAIIQRLNKYQYFINILRDQIRMIIRDYQEDFEQFLNENPYFDNKKITCFFNRLFLYDENYVQRKELEQIEKAFSQSNVVVITGPSQFGKTTLAYQYVKKLKDEINAIVLPFNAENNSTLYSDLQYYHHHLYQIPNQTFTFEYLQQDLLAKIQNTNQQLIIIFDNVKSLDIIQTLITNLKQLHRIIITTVNNQIFSQTNYQLLNISALTEQECLNYINNSIHKRKLNDEQKKMLIQSSNSIPKLLHIYIAQLNNPDNVLEQTEIILKNLNQSNKYSSLIEQIQDDFCIKILKYISWLYPNKIEMHLIQQLLQTTESNKENTIQKGLIKLSKLGFISILGNQCIMIDTVIQEECRRLQQSQEYLLEILKQFYEWLPDIQTEKHTINAQEIAQYYYIHVKEVITLIEQKHLFKYFLNNNFDLFEYATMITLKLSIVYQFLIHDYQSSQKYLDLFGEQYYQAMKTMNSINLQALTIAIINNTQLYLTMNKKQEALTNSVLFQIIETEIFEISPFLKSNMYNQLAILYQQYQQYDLSNQQLEKSKKIKCLNQSEDDLRIQKILMIQAENFLLQKYYNQAQILYKKALQHLQLIENNNTLREVQLIKAQLYYQFGRISFKLKQDSQETQKYFDVAVKIWQEKLNNIESIEMANFQYNIGLVFKQMKRYDESLNALENADQQKKKIIGEEKNEQFAVISYQKGLIMIEMKKIDQAEQELIKAQNIMQISNNFKLKSKIDLQLALINEQKGLKFEFIKALEELISKKRNHYAYIHPSINNDILSLADAYEKILKDTAKQTVLYQLIYFITILHESQIQCYQQKNPITDQIEQAKFQANYKQINANWLRKNNSQNIIKRFQPNFFELDLQRTLILRSGIITKEEFEIKQILQTSTLNYIRQYTFEGKWERSILSGFTLQGVQNFINRKHLNNQLRGELNKNQNLKITLMLCFEAINIGIVQSNFEYISFANRFITKIIRYQQMQNFLEDVIQLHPEYFIDGKILKSLVNDNTILQENLGNEEKKISSNKIISDIIFNMC</sequence>
<dbReference type="OrthoDB" id="310710at2759"/>
<dbReference type="GO" id="GO:0006629">
    <property type="term" value="P:lipid metabolic process"/>
    <property type="evidence" value="ECO:0007669"/>
    <property type="project" value="InterPro"/>
</dbReference>
<evidence type="ECO:0000313" key="3">
    <source>
        <dbReference type="EMBL" id="CAD8178891.1"/>
    </source>
</evidence>
<proteinExistence type="predicted"/>
<dbReference type="Proteomes" id="UP000689195">
    <property type="component" value="Unassembled WGS sequence"/>
</dbReference>
<accession>A0A8S1VQA8</accession>
<name>A0A8S1VQA8_9CILI</name>
<protein>
    <recommendedName>
        <fullName evidence="5">Fungal lipase-like domain-containing protein</fullName>
    </recommendedName>
</protein>
<feature type="domain" description="AAA" evidence="2">
    <location>
        <begin position="531"/>
        <end position="651"/>
    </location>
</feature>
<reference evidence="3" key="1">
    <citation type="submission" date="2021-01" db="EMBL/GenBank/DDBJ databases">
        <authorList>
            <consortium name="Genoscope - CEA"/>
            <person name="William W."/>
        </authorList>
    </citation>
    <scope>NUCLEOTIDE SEQUENCE</scope>
</reference>
<keyword evidence="4" id="KW-1185">Reference proteome</keyword>
<feature type="domain" description="Fungal lipase-type" evidence="1">
    <location>
        <begin position="111"/>
        <end position="194"/>
    </location>
</feature>
<organism evidence="3 4">
    <name type="scientific">Paramecium pentaurelia</name>
    <dbReference type="NCBI Taxonomy" id="43138"/>
    <lineage>
        <taxon>Eukaryota</taxon>
        <taxon>Sar</taxon>
        <taxon>Alveolata</taxon>
        <taxon>Ciliophora</taxon>
        <taxon>Intramacronucleata</taxon>
        <taxon>Oligohymenophorea</taxon>
        <taxon>Peniculida</taxon>
        <taxon>Parameciidae</taxon>
        <taxon>Paramecium</taxon>
    </lineage>
</organism>
<dbReference type="InterPro" id="IPR002921">
    <property type="entry name" value="Fungal_lipase-type"/>
</dbReference>
<evidence type="ECO:0000313" key="4">
    <source>
        <dbReference type="Proteomes" id="UP000689195"/>
    </source>
</evidence>
<dbReference type="EMBL" id="CAJJDO010000070">
    <property type="protein sequence ID" value="CAD8178891.1"/>
    <property type="molecule type" value="Genomic_DNA"/>
</dbReference>
<comment type="caution">
    <text evidence="3">The sequence shown here is derived from an EMBL/GenBank/DDBJ whole genome shotgun (WGS) entry which is preliminary data.</text>
</comment>
<evidence type="ECO:0000259" key="2">
    <source>
        <dbReference type="Pfam" id="PF13173"/>
    </source>
</evidence>
<dbReference type="Pfam" id="PF13173">
    <property type="entry name" value="AAA_14"/>
    <property type="match status" value="1"/>
</dbReference>
<evidence type="ECO:0000259" key="1">
    <source>
        <dbReference type="Pfam" id="PF01764"/>
    </source>
</evidence>
<dbReference type="InterPro" id="IPR041682">
    <property type="entry name" value="AAA_14"/>
</dbReference>
<gene>
    <name evidence="3" type="ORF">PPENT_87.1.T0700170</name>
</gene>
<dbReference type="Pfam" id="PF01764">
    <property type="entry name" value="Lipase_3"/>
    <property type="match status" value="1"/>
</dbReference>
<evidence type="ECO:0008006" key="5">
    <source>
        <dbReference type="Google" id="ProtNLM"/>
    </source>
</evidence>